<gene>
    <name evidence="1" type="ORF">BJ138DRAFT_1145870</name>
</gene>
<proteinExistence type="predicted"/>
<keyword evidence="2" id="KW-1185">Reference proteome</keyword>
<name>A0ACB8AJQ6_9AGAM</name>
<sequence length="499" mass="54245">MPSAISMNTFRLRWRPKPPPNSEDDSDISSSPEEATTRTKFHISAPKNGRKNVALLVNSSHDEKPSRGAPEKVSVSAKAGHQNPAPVQASSSAEQTSKLLRKPTRHGLVNMTTNAPPQPSTAAKHLPQKPTTLLRRVTSKLHISIPTNHSRPSHLDIDSPRVSLGRPRSPNMPRSPTLPNALVSRENREAALRERGLLPPRKDLSEQEREADEKLDIVASAVIGGNDDDMLSAATKIKEEWLALNRRPSADSSVDSHAGVYPRVLSAPNFGTMSMPTLISHRSSDAESIDHDPPFPGRPSFSSSAALPVSNSSQLATLQEEPTPPLDSEPIGQERCLKRDLPPPIIITPVEDTFSPSMLVESPVSGTFPSVSLPPPPPEKEKENLHSKFPPPPGPRRRTTDSDDRRRRTFAPGLSKFNTSSLSNLRRSVIGSIRAPSTLPPSPTLPSHLGNGMAHADSCGATLRPALSPTMHSRGSILLETKEIMDEESRRLSEMAFLD</sequence>
<accession>A0ACB8AJQ6</accession>
<evidence type="ECO:0000313" key="2">
    <source>
        <dbReference type="Proteomes" id="UP000790377"/>
    </source>
</evidence>
<reference evidence="1" key="1">
    <citation type="journal article" date="2021" name="New Phytol.">
        <title>Evolutionary innovations through gain and loss of genes in the ectomycorrhizal Boletales.</title>
        <authorList>
            <person name="Wu G."/>
            <person name="Miyauchi S."/>
            <person name="Morin E."/>
            <person name="Kuo A."/>
            <person name="Drula E."/>
            <person name="Varga T."/>
            <person name="Kohler A."/>
            <person name="Feng B."/>
            <person name="Cao Y."/>
            <person name="Lipzen A."/>
            <person name="Daum C."/>
            <person name="Hundley H."/>
            <person name="Pangilinan J."/>
            <person name="Johnson J."/>
            <person name="Barry K."/>
            <person name="LaButti K."/>
            <person name="Ng V."/>
            <person name="Ahrendt S."/>
            <person name="Min B."/>
            <person name="Choi I.G."/>
            <person name="Park H."/>
            <person name="Plett J.M."/>
            <person name="Magnuson J."/>
            <person name="Spatafora J.W."/>
            <person name="Nagy L.G."/>
            <person name="Henrissat B."/>
            <person name="Grigoriev I.V."/>
            <person name="Yang Z.L."/>
            <person name="Xu J."/>
            <person name="Martin F.M."/>
        </authorList>
    </citation>
    <scope>NUCLEOTIDE SEQUENCE</scope>
    <source>
        <strain evidence="1">ATCC 28755</strain>
    </source>
</reference>
<evidence type="ECO:0000313" key="1">
    <source>
        <dbReference type="EMBL" id="KAH7913510.1"/>
    </source>
</evidence>
<organism evidence="1 2">
    <name type="scientific">Hygrophoropsis aurantiaca</name>
    <dbReference type="NCBI Taxonomy" id="72124"/>
    <lineage>
        <taxon>Eukaryota</taxon>
        <taxon>Fungi</taxon>
        <taxon>Dikarya</taxon>
        <taxon>Basidiomycota</taxon>
        <taxon>Agaricomycotina</taxon>
        <taxon>Agaricomycetes</taxon>
        <taxon>Agaricomycetidae</taxon>
        <taxon>Boletales</taxon>
        <taxon>Coniophorineae</taxon>
        <taxon>Hygrophoropsidaceae</taxon>
        <taxon>Hygrophoropsis</taxon>
    </lineage>
</organism>
<protein>
    <submittedName>
        <fullName evidence="1">Uncharacterized protein</fullName>
    </submittedName>
</protein>
<comment type="caution">
    <text evidence="1">The sequence shown here is derived from an EMBL/GenBank/DDBJ whole genome shotgun (WGS) entry which is preliminary data.</text>
</comment>
<dbReference type="Proteomes" id="UP000790377">
    <property type="component" value="Unassembled WGS sequence"/>
</dbReference>
<dbReference type="EMBL" id="MU267629">
    <property type="protein sequence ID" value="KAH7913510.1"/>
    <property type="molecule type" value="Genomic_DNA"/>
</dbReference>